<protein>
    <submittedName>
        <fullName evidence="1">Uncharacterized protein</fullName>
    </submittedName>
</protein>
<dbReference type="Proteomes" id="UP000030754">
    <property type="component" value="Unassembled WGS sequence"/>
</dbReference>
<organism evidence="1 2">
    <name type="scientific">Eimeria necatrix</name>
    <dbReference type="NCBI Taxonomy" id="51315"/>
    <lineage>
        <taxon>Eukaryota</taxon>
        <taxon>Sar</taxon>
        <taxon>Alveolata</taxon>
        <taxon>Apicomplexa</taxon>
        <taxon>Conoidasida</taxon>
        <taxon>Coccidia</taxon>
        <taxon>Eucoccidiorida</taxon>
        <taxon>Eimeriorina</taxon>
        <taxon>Eimeriidae</taxon>
        <taxon>Eimeria</taxon>
    </lineage>
</organism>
<name>U6MM18_9EIME</name>
<proteinExistence type="predicted"/>
<accession>U6MM18</accession>
<dbReference type="GeneID" id="25476158"/>
<dbReference type="OrthoDB" id="10499881at2759"/>
<sequence>MEEEEETKIQHGGVYVHPIEAPALLRFKVKLTKADLAQRLSQEMLLPVSGLYDFELILSQREPLHAYRQLLLSASLVFPVPLKLLDVSVPAAPAAAAAAAAPEVYRHFKILPAEEPLHAKPQIKHLFQPEEPQALAMCGFAA</sequence>
<gene>
    <name evidence="1" type="ORF">ENH_00060180</name>
</gene>
<evidence type="ECO:0000313" key="1">
    <source>
        <dbReference type="EMBL" id="CDJ64103.1"/>
    </source>
</evidence>
<evidence type="ECO:0000313" key="2">
    <source>
        <dbReference type="Proteomes" id="UP000030754"/>
    </source>
</evidence>
<dbReference type="AlphaFoldDB" id="U6MM18"/>
<keyword evidence="2" id="KW-1185">Reference proteome</keyword>
<reference evidence="1" key="2">
    <citation type="submission" date="2013-10" db="EMBL/GenBank/DDBJ databases">
        <authorList>
            <person name="Aslett M."/>
        </authorList>
    </citation>
    <scope>NUCLEOTIDE SEQUENCE [LARGE SCALE GENOMIC DNA]</scope>
    <source>
        <strain evidence="1">Houghton</strain>
    </source>
</reference>
<dbReference type="VEuPathDB" id="ToxoDB:ENH_00060180"/>
<dbReference type="RefSeq" id="XP_013432570.1">
    <property type="nucleotide sequence ID" value="XM_013577116.1"/>
</dbReference>
<reference evidence="1" key="1">
    <citation type="submission" date="2013-10" db="EMBL/GenBank/DDBJ databases">
        <title>Genomic analysis of the causative agents of coccidiosis in chickens.</title>
        <authorList>
            <person name="Reid A.J."/>
            <person name="Blake D."/>
            <person name="Billington K."/>
            <person name="Browne H."/>
            <person name="Dunn M."/>
            <person name="Hung S."/>
            <person name="Kawahara F."/>
            <person name="Miranda-Saavedra D."/>
            <person name="Mourier T."/>
            <person name="Nagra H."/>
            <person name="Otto T.D."/>
            <person name="Rawlings N."/>
            <person name="Sanchez A."/>
            <person name="Sanders M."/>
            <person name="Subramaniam C."/>
            <person name="Tay Y."/>
            <person name="Dear P."/>
            <person name="Doerig C."/>
            <person name="Gruber A."/>
            <person name="Parkinson J."/>
            <person name="Shirley M."/>
            <person name="Wan K.L."/>
            <person name="Berriman M."/>
            <person name="Tomley F."/>
            <person name="Pain A."/>
        </authorList>
    </citation>
    <scope>NUCLEOTIDE SEQUENCE [LARGE SCALE GENOMIC DNA]</scope>
    <source>
        <strain evidence="1">Houghton</strain>
    </source>
</reference>
<dbReference type="EMBL" id="HG722905">
    <property type="protein sequence ID" value="CDJ64103.1"/>
    <property type="molecule type" value="Genomic_DNA"/>
</dbReference>